<dbReference type="PROSITE" id="PS51257">
    <property type="entry name" value="PROKAR_LIPOPROTEIN"/>
    <property type="match status" value="1"/>
</dbReference>
<sequence precursor="true">MRPYFRLPFSVLLIGCSLFASACAQEQATAPAPATTPGQAAAPGPAVASAVPANNVVELRKLVGREATVAGRIASTGSSSSGHQFLNFEGGVLSAFCPQPIVAKFSDGKPADLFKGEQVEITGPLSLFKGKLQIKIDSPQAIVLVKLEDKPVVAKQATLKEIGQGVWMSPAGLRYAGRDPAGLTRVDHIRRHMEDQPNRDGPHGVFDGEEGVAWAVIDDAWRQAESSKLRPQVEGDRSTLLVSMNRRIGYLGGSLGKEKGHPALSRVFIVFETDTKNIITAFPR</sequence>
<keyword evidence="1" id="KW-0732">Signal</keyword>
<evidence type="ECO:0000256" key="1">
    <source>
        <dbReference type="SAM" id="SignalP"/>
    </source>
</evidence>
<organism evidence="2 3">
    <name type="scientific">Lignipirellula cremea</name>
    <dbReference type="NCBI Taxonomy" id="2528010"/>
    <lineage>
        <taxon>Bacteria</taxon>
        <taxon>Pseudomonadati</taxon>
        <taxon>Planctomycetota</taxon>
        <taxon>Planctomycetia</taxon>
        <taxon>Pirellulales</taxon>
        <taxon>Pirellulaceae</taxon>
        <taxon>Lignipirellula</taxon>
    </lineage>
</organism>
<protein>
    <recommendedName>
        <fullName evidence="4">DUF5666 domain-containing protein</fullName>
    </recommendedName>
</protein>
<feature type="signal peptide" evidence="1">
    <location>
        <begin position="1"/>
        <end position="22"/>
    </location>
</feature>
<gene>
    <name evidence="2" type="ORF">Pla8534_49010</name>
</gene>
<accession>A0A518DZ37</accession>
<dbReference type="OrthoDB" id="284677at2"/>
<reference evidence="2 3" key="1">
    <citation type="submission" date="2019-02" db="EMBL/GenBank/DDBJ databases">
        <title>Deep-cultivation of Planctomycetes and their phenomic and genomic characterization uncovers novel biology.</title>
        <authorList>
            <person name="Wiegand S."/>
            <person name="Jogler M."/>
            <person name="Boedeker C."/>
            <person name="Pinto D."/>
            <person name="Vollmers J."/>
            <person name="Rivas-Marin E."/>
            <person name="Kohn T."/>
            <person name="Peeters S.H."/>
            <person name="Heuer A."/>
            <person name="Rast P."/>
            <person name="Oberbeckmann S."/>
            <person name="Bunk B."/>
            <person name="Jeske O."/>
            <person name="Meyerdierks A."/>
            <person name="Storesund J.E."/>
            <person name="Kallscheuer N."/>
            <person name="Luecker S."/>
            <person name="Lage O.M."/>
            <person name="Pohl T."/>
            <person name="Merkel B.J."/>
            <person name="Hornburger P."/>
            <person name="Mueller R.-W."/>
            <person name="Bruemmer F."/>
            <person name="Labrenz M."/>
            <person name="Spormann A.M."/>
            <person name="Op den Camp H."/>
            <person name="Overmann J."/>
            <person name="Amann R."/>
            <person name="Jetten M.S.M."/>
            <person name="Mascher T."/>
            <person name="Medema M.H."/>
            <person name="Devos D.P."/>
            <person name="Kaster A.-K."/>
            <person name="Ovreas L."/>
            <person name="Rohde M."/>
            <person name="Galperin M.Y."/>
            <person name="Jogler C."/>
        </authorList>
    </citation>
    <scope>NUCLEOTIDE SEQUENCE [LARGE SCALE GENOMIC DNA]</scope>
    <source>
        <strain evidence="2 3">Pla85_3_4</strain>
    </source>
</reference>
<evidence type="ECO:0000313" key="2">
    <source>
        <dbReference type="EMBL" id="QDU97075.1"/>
    </source>
</evidence>
<name>A0A518DZ37_9BACT</name>
<evidence type="ECO:0000313" key="3">
    <source>
        <dbReference type="Proteomes" id="UP000317648"/>
    </source>
</evidence>
<dbReference type="EMBL" id="CP036433">
    <property type="protein sequence ID" value="QDU97075.1"/>
    <property type="molecule type" value="Genomic_DNA"/>
</dbReference>
<dbReference type="RefSeq" id="WP_145055872.1">
    <property type="nucleotide sequence ID" value="NZ_CP036433.1"/>
</dbReference>
<dbReference type="AlphaFoldDB" id="A0A518DZ37"/>
<evidence type="ECO:0008006" key="4">
    <source>
        <dbReference type="Google" id="ProtNLM"/>
    </source>
</evidence>
<keyword evidence="3" id="KW-1185">Reference proteome</keyword>
<feature type="chain" id="PRO_5021918714" description="DUF5666 domain-containing protein" evidence="1">
    <location>
        <begin position="23"/>
        <end position="284"/>
    </location>
</feature>
<dbReference type="Proteomes" id="UP000317648">
    <property type="component" value="Chromosome"/>
</dbReference>
<proteinExistence type="predicted"/>
<dbReference type="KEGG" id="lcre:Pla8534_49010"/>